<gene>
    <name evidence="7" type="ordered locus">XC_4126</name>
</gene>
<sequence length="493" mass="51487">MSLHVWHLQCRSRLIALLPACITTGCLAATARLRVLPRTHLQTHTSRTSATRCSSSLAASGAVRGHLTGSVSMTTTSWIAPLLLALLLGGCGRDGEDAHAHAGEAAEHGGEAHAEEAAKGSHGGRLLSQDGDSVELAIAEDGTPPTYQAWLYRDGKPLPATAGSVEVRLTRLGGATEVHRLSARPDGRLLADSVVAEPHSFDVELRATVQGKAHRWTYESYEGRTTITAAIAKESGIRVAPVAAGSIADQHEVQGLLTPAEGGQAQATARFPGPVRSLRANVGDQVRAGQVLATVESNLSLTTYSVSAPISGTVLARNASVGSNAGEGQALFEIADLSTLWVDLHIFGADAGHITAGAPVTVTRISDGVVAQTTLERVLPGTATASQSTVARAVLRNTDGLWRPGSAVKARVTVAQQPAKLVMPVSALQQFRDWQVVFVQVGETYEVRPLTLGARDAQHVEVLSGVAAGDVVVVEQSYLVKADIGKSGASHDH</sequence>
<dbReference type="AlphaFoldDB" id="A0A0H2XC56"/>
<dbReference type="KEGG" id="xcb:XC_4126"/>
<dbReference type="InterPro" id="IPR051909">
    <property type="entry name" value="MFP_Cation_Efflux"/>
</dbReference>
<proteinExistence type="predicted"/>
<evidence type="ECO:0000259" key="4">
    <source>
        <dbReference type="Pfam" id="PF25971"/>
    </source>
</evidence>
<accession>A0A0H2XC56</accession>
<name>A0A0H2XC56_XANC8</name>
<dbReference type="Proteomes" id="UP000000420">
    <property type="component" value="Chromosome"/>
</dbReference>
<organism evidence="7 8">
    <name type="scientific">Xanthomonas campestris pv. campestris (strain 8004)</name>
    <dbReference type="NCBI Taxonomy" id="314565"/>
    <lineage>
        <taxon>Bacteria</taxon>
        <taxon>Pseudomonadati</taxon>
        <taxon>Pseudomonadota</taxon>
        <taxon>Gammaproteobacteria</taxon>
        <taxon>Lysobacterales</taxon>
        <taxon>Lysobacteraceae</taxon>
        <taxon>Xanthomonas</taxon>
    </lineage>
</organism>
<evidence type="ECO:0000259" key="3">
    <source>
        <dbReference type="Pfam" id="PF25954"/>
    </source>
</evidence>
<feature type="domain" description="CusB-like beta-barrel" evidence="3">
    <location>
        <begin position="339"/>
        <end position="413"/>
    </location>
</feature>
<dbReference type="Pfam" id="PF25975">
    <property type="entry name" value="CzcB_C"/>
    <property type="match status" value="1"/>
</dbReference>
<feature type="region of interest" description="Disordered" evidence="2">
    <location>
        <begin position="97"/>
        <end position="126"/>
    </location>
</feature>
<keyword evidence="1" id="KW-0813">Transport</keyword>
<dbReference type="PANTHER" id="PTHR30097:SF4">
    <property type="entry name" value="SLR6042 PROTEIN"/>
    <property type="match status" value="1"/>
</dbReference>
<dbReference type="EMBL" id="CP000050">
    <property type="protein sequence ID" value="AAY51165.1"/>
    <property type="molecule type" value="Genomic_DNA"/>
</dbReference>
<feature type="domain" description="CzcB-like C-terminal circularly permuted SH3-like" evidence="6">
    <location>
        <begin position="423"/>
        <end position="481"/>
    </location>
</feature>
<dbReference type="InterPro" id="IPR011053">
    <property type="entry name" value="Single_hybrid_motif"/>
</dbReference>
<evidence type="ECO:0000256" key="1">
    <source>
        <dbReference type="ARBA" id="ARBA00022448"/>
    </source>
</evidence>
<dbReference type="InterPro" id="IPR058792">
    <property type="entry name" value="Beta-barrel_RND_2"/>
</dbReference>
<dbReference type="InterPro" id="IPR058647">
    <property type="entry name" value="BSH_CzcB-like"/>
</dbReference>
<dbReference type="Gene3D" id="2.40.50.100">
    <property type="match status" value="1"/>
</dbReference>
<protein>
    <submittedName>
        <fullName evidence="7">Cation efflux system protein</fullName>
    </submittedName>
</protein>
<dbReference type="GO" id="GO:0060003">
    <property type="term" value="P:copper ion export"/>
    <property type="evidence" value="ECO:0007669"/>
    <property type="project" value="TreeGrafter"/>
</dbReference>
<evidence type="ECO:0000256" key="2">
    <source>
        <dbReference type="SAM" id="MobiDB-lite"/>
    </source>
</evidence>
<feature type="domain" description="CzcB N-terminal" evidence="4">
    <location>
        <begin position="124"/>
        <end position="216"/>
    </location>
</feature>
<evidence type="ECO:0000259" key="5">
    <source>
        <dbReference type="Pfam" id="PF25973"/>
    </source>
</evidence>
<evidence type="ECO:0000313" key="7">
    <source>
        <dbReference type="EMBL" id="AAY51165.1"/>
    </source>
</evidence>
<dbReference type="SUPFAM" id="SSF51230">
    <property type="entry name" value="Single hybrid motif"/>
    <property type="match status" value="1"/>
</dbReference>
<dbReference type="Pfam" id="PF25971">
    <property type="entry name" value="CzcB_N"/>
    <property type="match status" value="1"/>
</dbReference>
<dbReference type="InterPro" id="IPR058649">
    <property type="entry name" value="CzcB_C"/>
</dbReference>
<feature type="compositionally biased region" description="Basic and acidic residues" evidence="2">
    <location>
        <begin position="97"/>
        <end position="119"/>
    </location>
</feature>
<dbReference type="GO" id="GO:0030288">
    <property type="term" value="C:outer membrane-bounded periplasmic space"/>
    <property type="evidence" value="ECO:0007669"/>
    <property type="project" value="TreeGrafter"/>
</dbReference>
<dbReference type="GO" id="GO:0046914">
    <property type="term" value="F:transition metal ion binding"/>
    <property type="evidence" value="ECO:0007669"/>
    <property type="project" value="TreeGrafter"/>
</dbReference>
<dbReference type="CDD" id="cd06850">
    <property type="entry name" value="biotinyl_domain"/>
    <property type="match status" value="1"/>
</dbReference>
<evidence type="ECO:0000313" key="8">
    <source>
        <dbReference type="Proteomes" id="UP000000420"/>
    </source>
</evidence>
<dbReference type="HOGENOM" id="CLU_018816_13_0_6"/>
<dbReference type="Pfam" id="PF25973">
    <property type="entry name" value="BSH_CzcB"/>
    <property type="match status" value="1"/>
</dbReference>
<dbReference type="GO" id="GO:0015679">
    <property type="term" value="P:plasma membrane copper ion transport"/>
    <property type="evidence" value="ECO:0007669"/>
    <property type="project" value="TreeGrafter"/>
</dbReference>
<evidence type="ECO:0000259" key="6">
    <source>
        <dbReference type="Pfam" id="PF25975"/>
    </source>
</evidence>
<dbReference type="Gene3D" id="2.40.420.20">
    <property type="match status" value="1"/>
</dbReference>
<feature type="domain" description="CzcB-like barrel-sandwich hybrid" evidence="5">
    <location>
        <begin position="265"/>
        <end position="336"/>
    </location>
</feature>
<dbReference type="InterPro" id="IPR058646">
    <property type="entry name" value="CzcB_N"/>
</dbReference>
<dbReference type="Pfam" id="PF25954">
    <property type="entry name" value="Beta-barrel_RND_2"/>
    <property type="match status" value="1"/>
</dbReference>
<dbReference type="PANTHER" id="PTHR30097">
    <property type="entry name" value="CATION EFFLUX SYSTEM PROTEIN CUSB"/>
    <property type="match status" value="1"/>
</dbReference>
<reference evidence="7 8" key="1">
    <citation type="journal article" date="2005" name="Genome Res.">
        <title>Comparative and functional genomic analyses of the pathogenicity of phytopathogen Xanthomonas campestris pv. campestris.</title>
        <authorList>
            <person name="Qian W."/>
            <person name="Jia Y."/>
            <person name="Ren S.X."/>
            <person name="He Y.Q."/>
            <person name="Feng J.X."/>
            <person name="Lu L.F."/>
            <person name="Sun Q."/>
            <person name="Ying G."/>
            <person name="Tang D.J."/>
            <person name="Tang H."/>
            <person name="Wu W."/>
            <person name="Hao P."/>
            <person name="Wang L."/>
            <person name="Jiang B.L."/>
            <person name="Zeng S."/>
            <person name="Gu W.Y."/>
            <person name="Lu G."/>
            <person name="Rong L."/>
            <person name="Tian Y."/>
            <person name="Yao Z."/>
            <person name="Fu G."/>
            <person name="Chen B."/>
            <person name="Fang R."/>
            <person name="Qiang B."/>
            <person name="Chen Z."/>
            <person name="Zhao G.P."/>
            <person name="Tang J.L."/>
            <person name="He C."/>
        </authorList>
    </citation>
    <scope>NUCLEOTIDE SEQUENCE [LARGE SCALE GENOMIC DNA]</scope>
    <source>
        <strain evidence="7 8">8004</strain>
    </source>
</reference>